<evidence type="ECO:0000256" key="12">
    <source>
        <dbReference type="ARBA" id="ARBA00023306"/>
    </source>
</evidence>
<evidence type="ECO:0000256" key="10">
    <source>
        <dbReference type="ARBA" id="ARBA00022989"/>
    </source>
</evidence>
<comment type="similarity">
    <text evidence="16">Belongs to the SEDS family. FtsW subfamily.</text>
</comment>
<evidence type="ECO:0000256" key="13">
    <source>
        <dbReference type="ARBA" id="ARBA00023316"/>
    </source>
</evidence>
<feature type="transmembrane region" description="Helical" evidence="23">
    <location>
        <begin position="400"/>
        <end position="418"/>
    </location>
</feature>
<dbReference type="InterPro" id="IPR013437">
    <property type="entry name" value="FtsW"/>
</dbReference>
<dbReference type="InterPro" id="IPR001182">
    <property type="entry name" value="FtsW/RodA"/>
</dbReference>
<keyword evidence="3" id="KW-1003">Cell membrane</keyword>
<evidence type="ECO:0000256" key="14">
    <source>
        <dbReference type="ARBA" id="ARBA00032370"/>
    </source>
</evidence>
<keyword evidence="11 23" id="KW-0472">Membrane</keyword>
<dbReference type="GO" id="GO:0009252">
    <property type="term" value="P:peptidoglycan biosynthetic process"/>
    <property type="evidence" value="ECO:0007669"/>
    <property type="project" value="UniProtKB-KW"/>
</dbReference>
<keyword evidence="7 23" id="KW-0812">Transmembrane</keyword>
<evidence type="ECO:0000256" key="8">
    <source>
        <dbReference type="ARBA" id="ARBA00022960"/>
    </source>
</evidence>
<reference evidence="24 25" key="1">
    <citation type="journal article" date="2016" name="Nat. Commun.">
        <title>Thousands of microbial genomes shed light on interconnected biogeochemical processes in an aquifer system.</title>
        <authorList>
            <person name="Anantharaman K."/>
            <person name="Brown C.T."/>
            <person name="Hug L.A."/>
            <person name="Sharon I."/>
            <person name="Castelle C.J."/>
            <person name="Probst A.J."/>
            <person name="Thomas B.C."/>
            <person name="Singh A."/>
            <person name="Wilkins M.J."/>
            <person name="Karaoz U."/>
            <person name="Brodie E.L."/>
            <person name="Williams K.H."/>
            <person name="Hubbard S.S."/>
            <person name="Banfield J.F."/>
        </authorList>
    </citation>
    <scope>NUCLEOTIDE SEQUENCE [LARGE SCALE GENOMIC DNA]</scope>
</reference>
<keyword evidence="12" id="KW-0131">Cell cycle</keyword>
<dbReference type="Pfam" id="PF01098">
    <property type="entry name" value="FTSW_RODA_SPOVE"/>
    <property type="match status" value="1"/>
</dbReference>
<feature type="region of interest" description="Disordered" evidence="22">
    <location>
        <begin position="491"/>
        <end position="527"/>
    </location>
</feature>
<name>A0A1F2WRU0_9ACTN</name>
<evidence type="ECO:0000256" key="7">
    <source>
        <dbReference type="ARBA" id="ARBA00022692"/>
    </source>
</evidence>
<evidence type="ECO:0000256" key="17">
    <source>
        <dbReference type="ARBA" id="ARBA00041185"/>
    </source>
</evidence>
<feature type="transmembrane region" description="Helical" evidence="23">
    <location>
        <begin position="312"/>
        <end position="332"/>
    </location>
</feature>
<dbReference type="GO" id="GO:0008360">
    <property type="term" value="P:regulation of cell shape"/>
    <property type="evidence" value="ECO:0007669"/>
    <property type="project" value="UniProtKB-KW"/>
</dbReference>
<dbReference type="GO" id="GO:0051301">
    <property type="term" value="P:cell division"/>
    <property type="evidence" value="ECO:0007669"/>
    <property type="project" value="UniProtKB-KW"/>
</dbReference>
<dbReference type="EMBL" id="MELK01000013">
    <property type="protein sequence ID" value="OFW59602.1"/>
    <property type="molecule type" value="Genomic_DNA"/>
</dbReference>
<feature type="transmembrane region" description="Helical" evidence="23">
    <location>
        <begin position="463"/>
        <end position="484"/>
    </location>
</feature>
<keyword evidence="10 23" id="KW-1133">Transmembrane helix</keyword>
<evidence type="ECO:0000256" key="4">
    <source>
        <dbReference type="ARBA" id="ARBA00022618"/>
    </source>
</evidence>
<evidence type="ECO:0000256" key="23">
    <source>
        <dbReference type="SAM" id="Phobius"/>
    </source>
</evidence>
<evidence type="ECO:0000256" key="9">
    <source>
        <dbReference type="ARBA" id="ARBA00022984"/>
    </source>
</evidence>
<dbReference type="InterPro" id="IPR018365">
    <property type="entry name" value="Cell_cycle_FtsW-rel_CS"/>
</dbReference>
<gene>
    <name evidence="24" type="ORF">A2Y75_01320</name>
</gene>
<dbReference type="GO" id="GO:0071555">
    <property type="term" value="P:cell wall organization"/>
    <property type="evidence" value="ECO:0007669"/>
    <property type="project" value="UniProtKB-KW"/>
</dbReference>
<evidence type="ECO:0000256" key="11">
    <source>
        <dbReference type="ARBA" id="ARBA00023136"/>
    </source>
</evidence>
<feature type="compositionally biased region" description="Basic and acidic residues" evidence="22">
    <location>
        <begin position="1"/>
        <end position="14"/>
    </location>
</feature>
<dbReference type="AlphaFoldDB" id="A0A1F2WRU0"/>
<dbReference type="PANTHER" id="PTHR30474">
    <property type="entry name" value="CELL CYCLE PROTEIN"/>
    <property type="match status" value="1"/>
</dbReference>
<feature type="transmembrane region" description="Helical" evidence="23">
    <location>
        <begin position="235"/>
        <end position="255"/>
    </location>
</feature>
<evidence type="ECO:0000256" key="20">
    <source>
        <dbReference type="ARBA" id="ARBA00049902"/>
    </source>
</evidence>
<organism evidence="24 25">
    <name type="scientific">Candidatus Solincola sediminis</name>
    <dbReference type="NCBI Taxonomy" id="1797199"/>
    <lineage>
        <taxon>Bacteria</taxon>
        <taxon>Bacillati</taxon>
        <taxon>Actinomycetota</taxon>
        <taxon>Candidatus Geothermincolia</taxon>
        <taxon>Candidatus Geothermincolales</taxon>
        <taxon>Candidatus Geothermincolaceae</taxon>
        <taxon>Candidatus Solincola</taxon>
    </lineage>
</organism>
<comment type="subcellular location">
    <subcellularLocation>
        <location evidence="1">Cell membrane</location>
        <topology evidence="1">Multi-pass membrane protein</topology>
    </subcellularLocation>
</comment>
<dbReference type="NCBIfam" id="TIGR02614">
    <property type="entry name" value="ftsW"/>
    <property type="match status" value="1"/>
</dbReference>
<dbReference type="GO" id="GO:0032153">
    <property type="term" value="C:cell division site"/>
    <property type="evidence" value="ECO:0007669"/>
    <property type="project" value="TreeGrafter"/>
</dbReference>
<feature type="region of interest" description="Disordered" evidence="22">
    <location>
        <begin position="1"/>
        <end position="106"/>
    </location>
</feature>
<evidence type="ECO:0000256" key="5">
    <source>
        <dbReference type="ARBA" id="ARBA00022676"/>
    </source>
</evidence>
<feature type="transmembrane region" description="Helical" evidence="23">
    <location>
        <begin position="430"/>
        <end position="451"/>
    </location>
</feature>
<dbReference type="EC" id="2.4.99.28" evidence="19"/>
<feature type="transmembrane region" description="Helical" evidence="23">
    <location>
        <begin position="169"/>
        <end position="192"/>
    </location>
</feature>
<feature type="transmembrane region" description="Helical" evidence="23">
    <location>
        <begin position="290"/>
        <end position="307"/>
    </location>
</feature>
<feature type="transmembrane region" description="Helical" evidence="23">
    <location>
        <begin position="267"/>
        <end position="284"/>
    </location>
</feature>
<feature type="transmembrane region" description="Helical" evidence="23">
    <location>
        <begin position="204"/>
        <end position="223"/>
    </location>
</feature>
<evidence type="ECO:0000256" key="15">
    <source>
        <dbReference type="ARBA" id="ARBA00033270"/>
    </source>
</evidence>
<feature type="transmembrane region" description="Helical" evidence="23">
    <location>
        <begin position="136"/>
        <end position="157"/>
    </location>
</feature>
<dbReference type="GO" id="GO:0008955">
    <property type="term" value="F:peptidoglycan glycosyltransferase activity"/>
    <property type="evidence" value="ECO:0007669"/>
    <property type="project" value="UniProtKB-EC"/>
</dbReference>
<dbReference type="STRING" id="1797197.A2Y75_01320"/>
<comment type="catalytic activity">
    <reaction evidence="20">
        <text>[GlcNAc-(1-&gt;4)-Mur2Ac(oyl-L-Ala-gamma-D-Glu-L-Lys-D-Ala-D-Ala)](n)-di-trans,octa-cis-undecaprenyl diphosphate + beta-D-GlcNAc-(1-&gt;4)-Mur2Ac(oyl-L-Ala-gamma-D-Glu-L-Lys-D-Ala-D-Ala)-di-trans,octa-cis-undecaprenyl diphosphate = [GlcNAc-(1-&gt;4)-Mur2Ac(oyl-L-Ala-gamma-D-Glu-L-Lys-D-Ala-D-Ala)](n+1)-di-trans,octa-cis-undecaprenyl diphosphate + di-trans,octa-cis-undecaprenyl diphosphate + H(+)</text>
        <dbReference type="Rhea" id="RHEA:23708"/>
        <dbReference type="Rhea" id="RHEA-COMP:9602"/>
        <dbReference type="Rhea" id="RHEA-COMP:9603"/>
        <dbReference type="ChEBI" id="CHEBI:15378"/>
        <dbReference type="ChEBI" id="CHEBI:58405"/>
        <dbReference type="ChEBI" id="CHEBI:60033"/>
        <dbReference type="ChEBI" id="CHEBI:78435"/>
        <dbReference type="EC" id="2.4.99.28"/>
    </reaction>
</comment>
<proteinExistence type="inferred from homology"/>
<evidence type="ECO:0000256" key="2">
    <source>
        <dbReference type="ARBA" id="ARBA00004752"/>
    </source>
</evidence>
<keyword evidence="5" id="KW-0328">Glycosyltransferase</keyword>
<keyword evidence="6" id="KW-0808">Transferase</keyword>
<protein>
    <recommendedName>
        <fullName evidence="17">Probable peptidoglycan glycosyltransferase FtsW</fullName>
        <ecNumber evidence="19">2.4.99.28</ecNumber>
    </recommendedName>
    <alternativeName>
        <fullName evidence="18">Cell division protein FtsW</fullName>
    </alternativeName>
    <alternativeName>
        <fullName evidence="15">Cell wall polymerase</fullName>
    </alternativeName>
    <alternativeName>
        <fullName evidence="14">Peptidoglycan polymerase</fullName>
    </alternativeName>
</protein>
<keyword evidence="13" id="KW-0961">Cell wall biogenesis/degradation</keyword>
<feature type="compositionally biased region" description="Basic and acidic residues" evidence="22">
    <location>
        <begin position="81"/>
        <end position="91"/>
    </location>
</feature>
<feature type="compositionally biased region" description="Polar residues" evidence="22">
    <location>
        <begin position="67"/>
        <end position="77"/>
    </location>
</feature>
<dbReference type="PANTHER" id="PTHR30474:SF2">
    <property type="entry name" value="PEPTIDOGLYCAN GLYCOSYLTRANSFERASE FTSW-RELATED"/>
    <property type="match status" value="1"/>
</dbReference>
<dbReference type="Proteomes" id="UP000177876">
    <property type="component" value="Unassembled WGS sequence"/>
</dbReference>
<comment type="caution">
    <text evidence="24">The sequence shown here is derived from an EMBL/GenBank/DDBJ whole genome shotgun (WGS) entry which is preliminary data.</text>
</comment>
<evidence type="ECO:0000256" key="3">
    <source>
        <dbReference type="ARBA" id="ARBA00022475"/>
    </source>
</evidence>
<evidence type="ECO:0000256" key="19">
    <source>
        <dbReference type="ARBA" id="ARBA00044770"/>
    </source>
</evidence>
<feature type="compositionally biased region" description="Basic and acidic residues" evidence="22">
    <location>
        <begin position="30"/>
        <end position="51"/>
    </location>
</feature>
<evidence type="ECO:0000313" key="24">
    <source>
        <dbReference type="EMBL" id="OFW59602.1"/>
    </source>
</evidence>
<evidence type="ECO:0000256" key="21">
    <source>
        <dbReference type="ARBA" id="ARBA00049966"/>
    </source>
</evidence>
<evidence type="ECO:0000256" key="22">
    <source>
        <dbReference type="SAM" id="MobiDB-lite"/>
    </source>
</evidence>
<accession>A0A1F2WRU0</accession>
<dbReference type="GO" id="GO:0005886">
    <property type="term" value="C:plasma membrane"/>
    <property type="evidence" value="ECO:0007669"/>
    <property type="project" value="UniProtKB-SubCell"/>
</dbReference>
<dbReference type="PROSITE" id="PS00428">
    <property type="entry name" value="FTSW_RODA_SPOVE"/>
    <property type="match status" value="1"/>
</dbReference>
<keyword evidence="8" id="KW-0133">Cell shape</keyword>
<comment type="function">
    <text evidence="21">Peptidoglycan polymerase that is essential for cell division.</text>
</comment>
<comment type="pathway">
    <text evidence="2">Cell wall biogenesis; peptidoglycan biosynthesis.</text>
</comment>
<keyword evidence="4 24" id="KW-0132">Cell division</keyword>
<evidence type="ECO:0000256" key="6">
    <source>
        <dbReference type="ARBA" id="ARBA00022679"/>
    </source>
</evidence>
<evidence type="ECO:0000256" key="1">
    <source>
        <dbReference type="ARBA" id="ARBA00004651"/>
    </source>
</evidence>
<dbReference type="GO" id="GO:0015648">
    <property type="term" value="F:lipid-linked peptidoglycan transporter activity"/>
    <property type="evidence" value="ECO:0007669"/>
    <property type="project" value="TreeGrafter"/>
</dbReference>
<evidence type="ECO:0000256" key="16">
    <source>
        <dbReference type="ARBA" id="ARBA00038053"/>
    </source>
</evidence>
<keyword evidence="9" id="KW-0573">Peptidoglycan synthesis</keyword>
<evidence type="ECO:0000313" key="25">
    <source>
        <dbReference type="Proteomes" id="UP000177876"/>
    </source>
</evidence>
<sequence length="527" mass="56670">MAEKGKGMGREAAARKPSGKGKRPPPALLEARRRQGEERAKPEKDPRDKSRPSQQKKAARVAGRAQASPSRKQSPARQTAAKKDLLTEGLRRNKSAARKTQTDSRKVVDFPKRIPDRKRATALAVATKSGLSGTGYWILGVSLLMFLYGMVMIFSASSGSAFRVYGSSYYFLLRQAIWFGVGLIGLICMAYLDYHHLSEISPVLVGVAIAALAAVPFFGSQAYGSTRSITLGPLVIQPSEFAKMSLLILAVYVYNKRRGKLDEWKEIVMPVLLVSGLACALILVEPDLGTMLIAAISVFIVLFLAGAPLRKLAVLAVSGAGLTALFIFSSPYRKARFLAFLHPWEAPREGGFHIIQSMVALGSGSVTGLGLGMSRQKFFYLPNAHTDFIFSIIGEEIGLIGTVAVLGLFASFLILGLRAARRAPDGLGKLLATSITCMIMIQALINMGAATGALPITGVTLPFISYGGSSLVICMCLAGILINVSRQEAETGVSNDRRKKRERGDMRGRNRGALASPAGSRRRAPIA</sequence>
<evidence type="ECO:0000256" key="18">
    <source>
        <dbReference type="ARBA" id="ARBA00041418"/>
    </source>
</evidence>